<dbReference type="InterPro" id="IPR047187">
    <property type="entry name" value="SF1_C_Upf1"/>
</dbReference>
<evidence type="ECO:0000256" key="3">
    <source>
        <dbReference type="ARBA" id="ARBA00022801"/>
    </source>
</evidence>
<feature type="domain" description="DNA2/NAM7 helicase-like C-terminal" evidence="8">
    <location>
        <begin position="571"/>
        <end position="739"/>
    </location>
</feature>
<keyword evidence="4" id="KW-0347">Helicase</keyword>
<dbReference type="SUPFAM" id="SSF52540">
    <property type="entry name" value="P-loop containing nucleoside triphosphate hydrolases"/>
    <property type="match status" value="1"/>
</dbReference>
<evidence type="ECO:0000313" key="9">
    <source>
        <dbReference type="EMBL" id="QDK70989.1"/>
    </source>
</evidence>
<dbReference type="InterPro" id="IPR050534">
    <property type="entry name" value="Coronavir_polyprotein_1ab"/>
</dbReference>
<dbReference type="GO" id="GO:0043139">
    <property type="term" value="F:5'-3' DNA helicase activity"/>
    <property type="evidence" value="ECO:0007669"/>
    <property type="project" value="TreeGrafter"/>
</dbReference>
<dbReference type="GO" id="GO:0005524">
    <property type="term" value="F:ATP binding"/>
    <property type="evidence" value="ECO:0007669"/>
    <property type="project" value="UniProtKB-KW"/>
</dbReference>
<evidence type="ECO:0000259" key="7">
    <source>
        <dbReference type="Pfam" id="PF13086"/>
    </source>
</evidence>
<evidence type="ECO:0000256" key="4">
    <source>
        <dbReference type="ARBA" id="ARBA00022806"/>
    </source>
</evidence>
<keyword evidence="2" id="KW-0547">Nucleotide-binding</keyword>
<dbReference type="AlphaFoldDB" id="A0A514Z8S3"/>
<dbReference type="Pfam" id="PF13087">
    <property type="entry name" value="AAA_12"/>
    <property type="match status" value="1"/>
</dbReference>
<accession>A0A514Z8S3</accession>
<dbReference type="RefSeq" id="WP_142766559.1">
    <property type="nucleotide sequence ID" value="NZ_CP041356.1"/>
</dbReference>
<keyword evidence="5" id="KW-0067">ATP-binding</keyword>
<feature type="domain" description="DNA2/NAM7 helicase helicase" evidence="7">
    <location>
        <begin position="183"/>
        <end position="547"/>
    </location>
</feature>
<organism evidence="9 10">
    <name type="scientific">Lactococcus protaetiae</name>
    <dbReference type="NCBI Taxonomy" id="2592653"/>
    <lineage>
        <taxon>Bacteria</taxon>
        <taxon>Bacillati</taxon>
        <taxon>Bacillota</taxon>
        <taxon>Bacilli</taxon>
        <taxon>Lactobacillales</taxon>
        <taxon>Streptococcaceae</taxon>
        <taxon>Lactococcus</taxon>
    </lineage>
</organism>
<comment type="similarity">
    <text evidence="1">Belongs to the DNA2/NAM7 helicase family.</text>
</comment>
<dbReference type="InterPro" id="IPR024402">
    <property type="entry name" value="DUF2726"/>
</dbReference>
<dbReference type="InterPro" id="IPR027417">
    <property type="entry name" value="P-loop_NTPase"/>
</dbReference>
<evidence type="ECO:0000256" key="5">
    <source>
        <dbReference type="ARBA" id="ARBA00022840"/>
    </source>
</evidence>
<dbReference type="Pfam" id="PF10881">
    <property type="entry name" value="DUF2726"/>
    <property type="match status" value="1"/>
</dbReference>
<dbReference type="PANTHER" id="PTHR43788:SF8">
    <property type="entry name" value="DNA-BINDING PROTEIN SMUBP-2"/>
    <property type="match status" value="1"/>
</dbReference>
<dbReference type="KEGG" id="lack:FLP15_07225"/>
<dbReference type="CDD" id="cd17934">
    <property type="entry name" value="DEXXQc_Upf1-like"/>
    <property type="match status" value="1"/>
</dbReference>
<dbReference type="Gene3D" id="3.40.50.300">
    <property type="entry name" value="P-loop containing nucleotide triphosphate hydrolases"/>
    <property type="match status" value="2"/>
</dbReference>
<name>A0A514Z8S3_9LACT</name>
<evidence type="ECO:0000256" key="1">
    <source>
        <dbReference type="ARBA" id="ARBA00007913"/>
    </source>
</evidence>
<sequence length="935" mass="109088">MGYYDILEKNRNILLFIDGEDATTKVEYVQQNYNKIVIKYVGNEKVYNYSFSRAQFFKVIEKVNSDTTKIWIDGKENFYFDFAQIFKDYIRIINENGYFEVYEKSRVKIEKSALDNLETKRTFDYFKELAGINSLDYNGTKLLSKNYGKCFVRKQSVLADYLKGNFTQNAEKISDIPIFPFGFNLSQKEAVEKVFQNKISVIEGPPGTGKTQTILNIIANAIMHDKKVAVASSNNSATSNVFEKLQKYDLSFFAAFLGGTVEEGGSRKKYFIDHQPEIPELSNWKKDQKQKENLLVEIHTLYDDLQSKLAARNQLAKLEQKHEEIRLERKYFVEDYGKQFDSDSEIILHKKLSSENFMELWVRYENLLIRNKQFNVWRRLVNRIKLGISNQEIYSHASDEFIFLCQKNFYDELLRELELQITECKDILVHFSFEGKLQDYQTLSMKYFKAFLHDNYHSRKRRKFKDGGSKEEGNLWKNSEAVLQEYPVILSTTFSLSVIFSDNPLYDYVILDEASQVDLATGALALSCAKNVVIVGDLKQLPNVVTKEDKINSEQIFKSYNLSESYQYSTHSLLQSIKEVFPNSASTLLREHYRCHSKIIGFCNKKFYNDELIVLSKSEASEASPLAVITTKPSEHMRWSIGHKNQRELDEVENILLHDYEEKNEWGVITPYRKQANELQKMLSEEGYSADTVDKYQGREKNKIIFSTVDNKITQFSASPNRLNVAVSRAIKKFILVVNGNGEEKRNNNISDLINYIKYNNFDVSESKIYSIFDYLFEVNKEARKRYLKGKKYKSRFDSENLMFSLIEEILGEDRFSKFKVVPQYQLKLLIRDFDGLGLSERERKYAVNSNTRIDFLIESKMDKSPVLAIEVDGVTFHNENTAQFERDKLKNHILEVCGVKLQRFPTDGSREKERLTKLLEEYLLLQDDNAKSEQ</sequence>
<evidence type="ECO:0000313" key="10">
    <source>
        <dbReference type="Proteomes" id="UP000315128"/>
    </source>
</evidence>
<dbReference type="OrthoDB" id="9757917at2"/>
<dbReference type="EMBL" id="CP041356">
    <property type="protein sequence ID" value="QDK70989.1"/>
    <property type="molecule type" value="Genomic_DNA"/>
</dbReference>
<dbReference type="InterPro" id="IPR041679">
    <property type="entry name" value="DNA2/NAM7-like_C"/>
</dbReference>
<proteinExistence type="inferred from homology"/>
<keyword evidence="10" id="KW-1185">Reference proteome</keyword>
<dbReference type="CDD" id="cd18808">
    <property type="entry name" value="SF1_C_Upf1"/>
    <property type="match status" value="1"/>
</dbReference>
<dbReference type="PANTHER" id="PTHR43788">
    <property type="entry name" value="DNA2/NAM7 HELICASE FAMILY MEMBER"/>
    <property type="match status" value="1"/>
</dbReference>
<protein>
    <submittedName>
        <fullName evidence="9">DUF2726 domain-containing protein</fullName>
    </submittedName>
</protein>
<evidence type="ECO:0000256" key="2">
    <source>
        <dbReference type="ARBA" id="ARBA00022741"/>
    </source>
</evidence>
<reference evidence="9 10" key="1">
    <citation type="submission" date="2019-07" db="EMBL/GenBank/DDBJ databases">
        <title>Genome sequencing of KACC 19320.</title>
        <authorList>
            <person name="Heo J."/>
            <person name="Kim S.-J."/>
            <person name="Kim J.-S."/>
            <person name="Hong S.-B."/>
            <person name="Kwon S.-W."/>
        </authorList>
    </citation>
    <scope>NUCLEOTIDE SEQUENCE [LARGE SCALE GENOMIC DNA]</scope>
    <source>
        <strain evidence="9 10">KACC 19320</strain>
    </source>
</reference>
<dbReference type="GO" id="GO:0016787">
    <property type="term" value="F:hydrolase activity"/>
    <property type="evidence" value="ECO:0007669"/>
    <property type="project" value="UniProtKB-KW"/>
</dbReference>
<dbReference type="Gene3D" id="3.40.960.10">
    <property type="entry name" value="VSR Endonuclease"/>
    <property type="match status" value="1"/>
</dbReference>
<evidence type="ECO:0000259" key="6">
    <source>
        <dbReference type="Pfam" id="PF10881"/>
    </source>
</evidence>
<dbReference type="Proteomes" id="UP000315128">
    <property type="component" value="Chromosome"/>
</dbReference>
<dbReference type="InterPro" id="IPR041677">
    <property type="entry name" value="DNA2/NAM7_AAA_11"/>
</dbReference>
<feature type="domain" description="DUF2726" evidence="6">
    <location>
        <begin position="798"/>
        <end position="920"/>
    </location>
</feature>
<evidence type="ECO:0000259" key="8">
    <source>
        <dbReference type="Pfam" id="PF13087"/>
    </source>
</evidence>
<dbReference type="Pfam" id="PF13086">
    <property type="entry name" value="AAA_11"/>
    <property type="match status" value="1"/>
</dbReference>
<keyword evidence="3" id="KW-0378">Hydrolase</keyword>
<gene>
    <name evidence="9" type="ORF">FLP15_07225</name>
</gene>